<dbReference type="PROSITE" id="PS01081">
    <property type="entry name" value="HTH_TETR_1"/>
    <property type="match status" value="1"/>
</dbReference>
<dbReference type="InterPro" id="IPR001647">
    <property type="entry name" value="HTH_TetR"/>
</dbReference>
<protein>
    <submittedName>
        <fullName evidence="6">TetR/AcrR family transcriptional regulator</fullName>
    </submittedName>
</protein>
<dbReference type="KEGG" id="ssyi:EKG83_18650"/>
<evidence type="ECO:0000256" key="4">
    <source>
        <dbReference type="PROSITE-ProRule" id="PRU00335"/>
    </source>
</evidence>
<evidence type="ECO:0000259" key="5">
    <source>
        <dbReference type="PROSITE" id="PS50977"/>
    </source>
</evidence>
<organism evidence="6 7">
    <name type="scientific">Saccharothrix syringae</name>
    <name type="common">Nocardiopsis syringae</name>
    <dbReference type="NCBI Taxonomy" id="103733"/>
    <lineage>
        <taxon>Bacteria</taxon>
        <taxon>Bacillati</taxon>
        <taxon>Actinomycetota</taxon>
        <taxon>Actinomycetes</taxon>
        <taxon>Pseudonocardiales</taxon>
        <taxon>Pseudonocardiaceae</taxon>
        <taxon>Saccharothrix</taxon>
    </lineage>
</organism>
<dbReference type="GO" id="GO:0003677">
    <property type="term" value="F:DNA binding"/>
    <property type="evidence" value="ECO:0007669"/>
    <property type="project" value="UniProtKB-UniRule"/>
</dbReference>
<dbReference type="AlphaFoldDB" id="A0A5Q0GZT4"/>
<dbReference type="PANTHER" id="PTHR47506">
    <property type="entry name" value="TRANSCRIPTIONAL REGULATORY PROTEIN"/>
    <property type="match status" value="1"/>
</dbReference>
<name>A0A5Q0GZT4_SACSY</name>
<gene>
    <name evidence="6" type="ORF">EKG83_18650</name>
</gene>
<dbReference type="SUPFAM" id="SSF46689">
    <property type="entry name" value="Homeodomain-like"/>
    <property type="match status" value="1"/>
</dbReference>
<evidence type="ECO:0000256" key="1">
    <source>
        <dbReference type="ARBA" id="ARBA00023015"/>
    </source>
</evidence>
<dbReference type="PRINTS" id="PR00455">
    <property type="entry name" value="HTHTETR"/>
</dbReference>
<dbReference type="InterPro" id="IPR023772">
    <property type="entry name" value="DNA-bd_HTH_TetR-type_CS"/>
</dbReference>
<dbReference type="EMBL" id="CP034550">
    <property type="protein sequence ID" value="QFZ19195.1"/>
    <property type="molecule type" value="Genomic_DNA"/>
</dbReference>
<dbReference type="InterPro" id="IPR009057">
    <property type="entry name" value="Homeodomain-like_sf"/>
</dbReference>
<dbReference type="InterPro" id="IPR011075">
    <property type="entry name" value="TetR_C"/>
</dbReference>
<keyword evidence="1" id="KW-0805">Transcription regulation</keyword>
<dbReference type="RefSeq" id="WP_033434358.1">
    <property type="nucleotide sequence ID" value="NZ_CP034550.1"/>
</dbReference>
<sequence>MPGGRPRGFDLDQALDAAMRVFWRHGYEGTSVTDLTEAMGIAKPSLYAAFGSKERLLAAALRRYADGPGSVTSRALTEPTAREVAHRLVEGAITLTTGPDTPRGCLSVRCAQSRAEEARSAAATHRDAAELALRARLEAARAAGDLPPGADPADLARFLLTLTDGIAVRAAAGATPDELRRTAELALKAWPT</sequence>
<keyword evidence="3" id="KW-0804">Transcription</keyword>
<dbReference type="PANTHER" id="PTHR47506:SF1">
    <property type="entry name" value="HTH-TYPE TRANSCRIPTIONAL REGULATOR YJDC"/>
    <property type="match status" value="1"/>
</dbReference>
<feature type="DNA-binding region" description="H-T-H motif" evidence="4">
    <location>
        <begin position="31"/>
        <end position="50"/>
    </location>
</feature>
<dbReference type="Gene3D" id="1.10.10.60">
    <property type="entry name" value="Homeodomain-like"/>
    <property type="match status" value="1"/>
</dbReference>
<accession>A0A5Q0GZT4</accession>
<feature type="domain" description="HTH tetR-type" evidence="5">
    <location>
        <begin position="8"/>
        <end position="68"/>
    </location>
</feature>
<evidence type="ECO:0000313" key="6">
    <source>
        <dbReference type="EMBL" id="QFZ19195.1"/>
    </source>
</evidence>
<evidence type="ECO:0000256" key="2">
    <source>
        <dbReference type="ARBA" id="ARBA00023125"/>
    </source>
</evidence>
<dbReference type="Pfam" id="PF00440">
    <property type="entry name" value="TetR_N"/>
    <property type="match status" value="1"/>
</dbReference>
<reference evidence="7" key="1">
    <citation type="journal article" date="2021" name="Curr. Microbiol.">
        <title>Complete genome of nocamycin-producing strain Saccharothrix syringae NRRL B-16468 reveals the biosynthetic potential for secondary metabolites.</title>
        <authorList>
            <person name="Mo X."/>
            <person name="Yang S."/>
        </authorList>
    </citation>
    <scope>NUCLEOTIDE SEQUENCE [LARGE SCALE GENOMIC DNA]</scope>
    <source>
        <strain evidence="7">ATCC 51364 / DSM 43886 / JCM 6844 / KCTC 9398 / NBRC 14523 / NRRL B-16468 / INA 2240</strain>
    </source>
</reference>
<evidence type="ECO:0000256" key="3">
    <source>
        <dbReference type="ARBA" id="ARBA00023163"/>
    </source>
</evidence>
<evidence type="ECO:0000313" key="7">
    <source>
        <dbReference type="Proteomes" id="UP000325787"/>
    </source>
</evidence>
<keyword evidence="7" id="KW-1185">Reference proteome</keyword>
<dbReference type="PROSITE" id="PS50977">
    <property type="entry name" value="HTH_TETR_2"/>
    <property type="match status" value="1"/>
</dbReference>
<dbReference type="OrthoDB" id="9805134at2"/>
<keyword evidence="2 4" id="KW-0238">DNA-binding</keyword>
<dbReference type="SUPFAM" id="SSF48498">
    <property type="entry name" value="Tetracyclin repressor-like, C-terminal domain"/>
    <property type="match status" value="1"/>
</dbReference>
<dbReference type="Gene3D" id="1.10.357.10">
    <property type="entry name" value="Tetracycline Repressor, domain 2"/>
    <property type="match status" value="1"/>
</dbReference>
<proteinExistence type="predicted"/>
<dbReference type="Proteomes" id="UP000325787">
    <property type="component" value="Chromosome"/>
</dbReference>
<dbReference type="Pfam" id="PF16925">
    <property type="entry name" value="TetR_C_13"/>
    <property type="match status" value="1"/>
</dbReference>
<dbReference type="InterPro" id="IPR036271">
    <property type="entry name" value="Tet_transcr_reg_TetR-rel_C_sf"/>
</dbReference>